<keyword evidence="1" id="KW-0472">Membrane</keyword>
<proteinExistence type="predicted"/>
<name>A0A7S4HBK9_GUITH</name>
<evidence type="ECO:0000313" key="3">
    <source>
        <dbReference type="EMBL" id="CAE2193569.1"/>
    </source>
</evidence>
<keyword evidence="1" id="KW-1133">Transmembrane helix</keyword>
<evidence type="ECO:0000256" key="2">
    <source>
        <dbReference type="SAM" id="SignalP"/>
    </source>
</evidence>
<dbReference type="EMBL" id="HBKN01003377">
    <property type="protein sequence ID" value="CAE2193569.1"/>
    <property type="molecule type" value="Transcribed_RNA"/>
</dbReference>
<feature type="signal peptide" evidence="2">
    <location>
        <begin position="1"/>
        <end position="24"/>
    </location>
</feature>
<protein>
    <submittedName>
        <fullName evidence="3">Uncharacterized protein</fullName>
    </submittedName>
</protein>
<feature type="chain" id="PRO_5031244515" evidence="2">
    <location>
        <begin position="25"/>
        <end position="364"/>
    </location>
</feature>
<organism evidence="3">
    <name type="scientific">Guillardia theta</name>
    <name type="common">Cryptophyte</name>
    <name type="synonym">Cryptomonas phi</name>
    <dbReference type="NCBI Taxonomy" id="55529"/>
    <lineage>
        <taxon>Eukaryota</taxon>
        <taxon>Cryptophyceae</taxon>
        <taxon>Pyrenomonadales</taxon>
        <taxon>Geminigeraceae</taxon>
        <taxon>Guillardia</taxon>
    </lineage>
</organism>
<accession>A0A7S4HBK9</accession>
<evidence type="ECO:0000256" key="1">
    <source>
        <dbReference type="SAM" id="Phobius"/>
    </source>
</evidence>
<gene>
    <name evidence="3" type="ORF">GTHE00462_LOCUS2880</name>
</gene>
<keyword evidence="1" id="KW-0812">Transmembrane</keyword>
<reference evidence="3" key="1">
    <citation type="submission" date="2021-01" db="EMBL/GenBank/DDBJ databases">
        <authorList>
            <person name="Corre E."/>
            <person name="Pelletier E."/>
            <person name="Niang G."/>
            <person name="Scheremetjew M."/>
            <person name="Finn R."/>
            <person name="Kale V."/>
            <person name="Holt S."/>
            <person name="Cochrane G."/>
            <person name="Meng A."/>
            <person name="Brown T."/>
            <person name="Cohen L."/>
        </authorList>
    </citation>
    <scope>NUCLEOTIDE SEQUENCE</scope>
    <source>
        <strain evidence="3">CCMP 2712</strain>
    </source>
</reference>
<keyword evidence="2" id="KW-0732">Signal</keyword>
<dbReference type="AlphaFoldDB" id="A0A7S4HBK9"/>
<sequence>MKRSARSMLKTTWLMLATISMITSIRDDVPGRSSCSLLLDTSPWWKHGAGIDGQIFKIVPPGICIRAAKSGHHLSSRLRGGDSGMFGASMNAMMDEEESDEHEEESEELSSSELYHDHCLVRAKDEVTLEYANVLLRKICLPPKDFQSKQDLHSLTNILYYLLSLASQINRKSKSVPINIEEREFYSKCQSLRTSFESKNGTRFEENSILLFQSQHSKAGIPKESNVLTSQNSTRKPLTTQLTAAQIDRARRKLLIDAFEDPQHKQNDTTMEQHNTLLDQISVSLNKFKMSAKSNLDDIMRSSELVDSVKQGMAGYAPYLNNVRREVEESLKELRQRDRALFFVNTFGLAGMLFLLYSIMKWKG</sequence>
<feature type="transmembrane region" description="Helical" evidence="1">
    <location>
        <begin position="340"/>
        <end position="360"/>
    </location>
</feature>